<keyword evidence="13" id="KW-0325">Glycoprotein</keyword>
<evidence type="ECO:0000256" key="12">
    <source>
        <dbReference type="ARBA" id="ARBA00023170"/>
    </source>
</evidence>
<dbReference type="Gene3D" id="2.60.40.10">
    <property type="entry name" value="Immunoglobulins"/>
    <property type="match status" value="2"/>
</dbReference>
<evidence type="ECO:0000256" key="14">
    <source>
        <dbReference type="ARBA" id="ARBA00023319"/>
    </source>
</evidence>
<protein>
    <recommendedName>
        <fullName evidence="3">protein-tyrosine-phosphatase</fullName>
        <ecNumber evidence="3">3.1.3.48</ecNumber>
    </recommendedName>
</protein>
<dbReference type="GO" id="GO:0098632">
    <property type="term" value="F:cell-cell adhesion mediator activity"/>
    <property type="evidence" value="ECO:0007669"/>
    <property type="project" value="TreeGrafter"/>
</dbReference>
<evidence type="ECO:0000256" key="9">
    <source>
        <dbReference type="ARBA" id="ARBA00022989"/>
    </source>
</evidence>
<feature type="domain" description="Ig-like" evidence="16">
    <location>
        <begin position="41"/>
        <end position="124"/>
    </location>
</feature>
<proteinExistence type="inferred from homology"/>
<organism evidence="17 18">
    <name type="scientific">Megaselia scalaris</name>
    <name type="common">Humpbacked fly</name>
    <name type="synonym">Phora scalaris</name>
    <dbReference type="NCBI Taxonomy" id="36166"/>
    <lineage>
        <taxon>Eukaryota</taxon>
        <taxon>Metazoa</taxon>
        <taxon>Ecdysozoa</taxon>
        <taxon>Arthropoda</taxon>
        <taxon>Hexapoda</taxon>
        <taxon>Insecta</taxon>
        <taxon>Pterygota</taxon>
        <taxon>Neoptera</taxon>
        <taxon>Endopterygota</taxon>
        <taxon>Diptera</taxon>
        <taxon>Brachycera</taxon>
        <taxon>Muscomorpha</taxon>
        <taxon>Platypezoidea</taxon>
        <taxon>Phoridae</taxon>
        <taxon>Megaseliini</taxon>
        <taxon>Megaselia</taxon>
    </lineage>
</organism>
<dbReference type="GO" id="GO:0070593">
    <property type="term" value="P:dendrite self-avoidance"/>
    <property type="evidence" value="ECO:0007669"/>
    <property type="project" value="TreeGrafter"/>
</dbReference>
<evidence type="ECO:0000256" key="3">
    <source>
        <dbReference type="ARBA" id="ARBA00013064"/>
    </source>
</evidence>
<dbReference type="InterPro" id="IPR003599">
    <property type="entry name" value="Ig_sub"/>
</dbReference>
<keyword evidence="8" id="KW-0904">Protein phosphatase</keyword>
<dbReference type="Pfam" id="PF13927">
    <property type="entry name" value="Ig_3"/>
    <property type="match status" value="1"/>
</dbReference>
<dbReference type="InterPro" id="IPR036179">
    <property type="entry name" value="Ig-like_dom_sf"/>
</dbReference>
<evidence type="ECO:0000256" key="11">
    <source>
        <dbReference type="ARBA" id="ARBA00023157"/>
    </source>
</evidence>
<dbReference type="PANTHER" id="PTHR10075">
    <property type="entry name" value="BASIGIN RELATED"/>
    <property type="match status" value="1"/>
</dbReference>
<evidence type="ECO:0000313" key="18">
    <source>
        <dbReference type="Proteomes" id="UP000015102"/>
    </source>
</evidence>
<evidence type="ECO:0000259" key="16">
    <source>
        <dbReference type="PROSITE" id="PS50835"/>
    </source>
</evidence>
<dbReference type="OMA" id="VKVQCNT"/>
<keyword evidence="12" id="KW-0675">Receptor</keyword>
<dbReference type="FunFam" id="2.60.40.10:FF:000010">
    <property type="entry name" value="receptor-type tyrosine-protein phosphatase delta isoform X1"/>
    <property type="match status" value="1"/>
</dbReference>
<name>T1H164_MEGSC</name>
<dbReference type="GO" id="GO:0030424">
    <property type="term" value="C:axon"/>
    <property type="evidence" value="ECO:0007669"/>
    <property type="project" value="TreeGrafter"/>
</dbReference>
<reference evidence="18" key="1">
    <citation type="submission" date="2013-02" db="EMBL/GenBank/DDBJ databases">
        <authorList>
            <person name="Hughes D."/>
        </authorList>
    </citation>
    <scope>NUCLEOTIDE SEQUENCE</scope>
    <source>
        <strain>Durham</strain>
        <strain evidence="18">NC isolate 2 -- Noor lab</strain>
    </source>
</reference>
<dbReference type="InterPro" id="IPR007110">
    <property type="entry name" value="Ig-like_dom"/>
</dbReference>
<dbReference type="STRING" id="36166.T1H164"/>
<evidence type="ECO:0000256" key="7">
    <source>
        <dbReference type="ARBA" id="ARBA00022801"/>
    </source>
</evidence>
<dbReference type="GO" id="GO:0005886">
    <property type="term" value="C:plasma membrane"/>
    <property type="evidence" value="ECO:0007669"/>
    <property type="project" value="TreeGrafter"/>
</dbReference>
<accession>T1H164</accession>
<comment type="similarity">
    <text evidence="2">Belongs to the protein-tyrosine phosphatase family. Receptor class 2A subfamily.</text>
</comment>
<evidence type="ECO:0000256" key="15">
    <source>
        <dbReference type="ARBA" id="ARBA00051722"/>
    </source>
</evidence>
<dbReference type="SMART" id="SM00409">
    <property type="entry name" value="IG"/>
    <property type="match status" value="1"/>
</dbReference>
<keyword evidence="6" id="KW-0677">Repeat</keyword>
<dbReference type="InterPro" id="IPR013098">
    <property type="entry name" value="Ig_I-set"/>
</dbReference>
<keyword evidence="11" id="KW-1015">Disulfide bond</keyword>
<dbReference type="GO" id="GO:0007411">
    <property type="term" value="P:axon guidance"/>
    <property type="evidence" value="ECO:0007669"/>
    <property type="project" value="TreeGrafter"/>
</dbReference>
<keyword evidence="18" id="KW-1185">Reference proteome</keyword>
<dbReference type="Pfam" id="PF07679">
    <property type="entry name" value="I-set"/>
    <property type="match status" value="1"/>
</dbReference>
<evidence type="ECO:0000256" key="1">
    <source>
        <dbReference type="ARBA" id="ARBA00004167"/>
    </source>
</evidence>
<evidence type="ECO:0000313" key="17">
    <source>
        <dbReference type="EnsemblMetazoa" id="MESCA009918-PA"/>
    </source>
</evidence>
<keyword evidence="7" id="KW-0378">Hydrolase</keyword>
<dbReference type="EMBL" id="CAQQ02147113">
    <property type="status" value="NOT_ANNOTATED_CDS"/>
    <property type="molecule type" value="Genomic_DNA"/>
</dbReference>
<evidence type="ECO:0000256" key="5">
    <source>
        <dbReference type="ARBA" id="ARBA00022729"/>
    </source>
</evidence>
<keyword evidence="14" id="KW-0393">Immunoglobulin domain</keyword>
<dbReference type="PANTHER" id="PTHR10075:SF100">
    <property type="entry name" value="FASCICLIN-2"/>
    <property type="match status" value="1"/>
</dbReference>
<evidence type="ECO:0000256" key="13">
    <source>
        <dbReference type="ARBA" id="ARBA00023180"/>
    </source>
</evidence>
<dbReference type="HOGENOM" id="CLU_1932817_0_0_1"/>
<dbReference type="AlphaFoldDB" id="T1H164"/>
<dbReference type="GO" id="GO:0007156">
    <property type="term" value="P:homophilic cell adhesion via plasma membrane adhesion molecules"/>
    <property type="evidence" value="ECO:0007669"/>
    <property type="project" value="TreeGrafter"/>
</dbReference>
<dbReference type="EnsemblMetazoa" id="MESCA009918-RA">
    <property type="protein sequence ID" value="MESCA009918-PA"/>
    <property type="gene ID" value="MESCA009918"/>
</dbReference>
<reference evidence="17" key="2">
    <citation type="submission" date="2015-06" db="UniProtKB">
        <authorList>
            <consortium name="EnsemblMetazoa"/>
        </authorList>
    </citation>
    <scope>IDENTIFICATION</scope>
</reference>
<dbReference type="SUPFAM" id="SSF48726">
    <property type="entry name" value="Immunoglobulin"/>
    <property type="match status" value="2"/>
</dbReference>
<dbReference type="PROSITE" id="PS50835">
    <property type="entry name" value="IG_LIKE"/>
    <property type="match status" value="1"/>
</dbReference>
<dbReference type="GO" id="GO:0004725">
    <property type="term" value="F:protein tyrosine phosphatase activity"/>
    <property type="evidence" value="ECO:0007669"/>
    <property type="project" value="UniProtKB-EC"/>
</dbReference>
<keyword evidence="10" id="KW-0472">Membrane</keyword>
<keyword evidence="4" id="KW-0812">Transmembrane</keyword>
<keyword evidence="9" id="KW-1133">Transmembrane helix</keyword>
<keyword evidence="5" id="KW-0732">Signal</keyword>
<comment type="catalytic activity">
    <reaction evidence="15">
        <text>O-phospho-L-tyrosyl-[protein] + H2O = L-tyrosyl-[protein] + phosphate</text>
        <dbReference type="Rhea" id="RHEA:10684"/>
        <dbReference type="Rhea" id="RHEA-COMP:10136"/>
        <dbReference type="Rhea" id="RHEA-COMP:20101"/>
        <dbReference type="ChEBI" id="CHEBI:15377"/>
        <dbReference type="ChEBI" id="CHEBI:43474"/>
        <dbReference type="ChEBI" id="CHEBI:46858"/>
        <dbReference type="ChEBI" id="CHEBI:61978"/>
        <dbReference type="EC" id="3.1.3.48"/>
    </reaction>
</comment>
<evidence type="ECO:0000256" key="6">
    <source>
        <dbReference type="ARBA" id="ARBA00022737"/>
    </source>
</evidence>
<evidence type="ECO:0000256" key="10">
    <source>
        <dbReference type="ARBA" id="ARBA00023136"/>
    </source>
</evidence>
<sequence length="131" mass="14502">NLHINNSREEDQGKYECVAENAVGTEHSKAQLYVKVRRVPPSFSRPPEPLNEVMLGADLNLSCIAVGSPMPHVKWMKDHVDLTPENEVPVGKNVLYLKNIQQSANYTCVASSSLAQIEQTATVKVQCNTLE</sequence>
<evidence type="ECO:0000256" key="2">
    <source>
        <dbReference type="ARBA" id="ARBA00010504"/>
    </source>
</evidence>
<dbReference type="Proteomes" id="UP000015102">
    <property type="component" value="Unassembled WGS sequence"/>
</dbReference>
<evidence type="ECO:0000256" key="8">
    <source>
        <dbReference type="ARBA" id="ARBA00022912"/>
    </source>
</evidence>
<dbReference type="InterPro" id="IPR013783">
    <property type="entry name" value="Ig-like_fold"/>
</dbReference>
<comment type="subcellular location">
    <subcellularLocation>
        <location evidence="1">Membrane</location>
        <topology evidence="1">Single-pass membrane protein</topology>
    </subcellularLocation>
</comment>
<evidence type="ECO:0000256" key="4">
    <source>
        <dbReference type="ARBA" id="ARBA00022692"/>
    </source>
</evidence>
<dbReference type="EC" id="3.1.3.48" evidence="3"/>